<sequence>MGALPSLQPWHTERLREEFNARRHGEIDFAGYLLRKAKLFDELREKVATWDASDEALVYSRFNPAGRLSLLVEGAPYNRSFRLTPAQPVGSALLIHGLSDSPYSMKALAESLYARGFEVTVLRVPGHGTLPSMMTEMTARDWKAAVRIAARDVAARASAGQLFYVGGNSTGGTLALQYSLDSLEDGALRKPDRVLLVSPAIELTKVATLANVIDLFSIVPIPLLEKVRWQEVAVEYDPYKFNSFPVNATRQVNRATRELHQALARATESGRIAQMPSVVTWQSVVDSTVGARGVVDTLYARLKGGGHRLVLFDVNRQQALNSVQRPGARQLIERLEQGVRGYALDVVTNAHAQTSQVSVHHFLPNGTQTVRETTLVWPPNLVSLGHVALPFPPDDAAYGLIPGSGRDGIPSIGSWLLRGENGAVTISLASLTRSRSNPFWPFIDEDINTLVAADPTRVHR</sequence>
<feature type="domain" description="AB hydrolase-1" evidence="1">
    <location>
        <begin position="93"/>
        <end position="270"/>
    </location>
</feature>
<dbReference type="GO" id="GO:0016787">
    <property type="term" value="F:hydrolase activity"/>
    <property type="evidence" value="ECO:0007669"/>
    <property type="project" value="UniProtKB-KW"/>
</dbReference>
<reference evidence="2 3" key="1">
    <citation type="submission" date="2020-10" db="EMBL/GenBank/DDBJ databases">
        <title>Connecting structure to function with the recovery of over 1000 high-quality activated sludge metagenome-assembled genomes encoding full-length rRNA genes using long-read sequencing.</title>
        <authorList>
            <person name="Singleton C.M."/>
            <person name="Petriglieri F."/>
            <person name="Kristensen J.M."/>
            <person name="Kirkegaard R.H."/>
            <person name="Michaelsen T.Y."/>
            <person name="Andersen M.H."/>
            <person name="Karst S.M."/>
            <person name="Dueholm M.S."/>
            <person name="Nielsen P.H."/>
            <person name="Albertsen M."/>
        </authorList>
    </citation>
    <scope>NUCLEOTIDE SEQUENCE [LARGE SCALE GENOMIC DNA]</scope>
    <source>
        <strain evidence="2">EsbW_18-Q3-R4-48_BATAC.285</strain>
    </source>
</reference>
<organism evidence="2 3">
    <name type="scientific">Candidatus Accumulibacter proximus</name>
    <dbReference type="NCBI Taxonomy" id="2954385"/>
    <lineage>
        <taxon>Bacteria</taxon>
        <taxon>Pseudomonadati</taxon>
        <taxon>Pseudomonadota</taxon>
        <taxon>Betaproteobacteria</taxon>
        <taxon>Candidatus Accumulibacter</taxon>
    </lineage>
</organism>
<accession>A0A935PVI4</accession>
<dbReference type="SUPFAM" id="SSF53474">
    <property type="entry name" value="alpha/beta-Hydrolases"/>
    <property type="match status" value="1"/>
</dbReference>
<evidence type="ECO:0000259" key="1">
    <source>
        <dbReference type="Pfam" id="PF12697"/>
    </source>
</evidence>
<evidence type="ECO:0000313" key="2">
    <source>
        <dbReference type="EMBL" id="MBK7673369.1"/>
    </source>
</evidence>
<name>A0A935PVI4_9PROT</name>
<keyword evidence="2" id="KW-0378">Hydrolase</keyword>
<proteinExistence type="predicted"/>
<dbReference type="Gene3D" id="3.40.50.1820">
    <property type="entry name" value="alpha/beta hydrolase"/>
    <property type="match status" value="1"/>
</dbReference>
<dbReference type="Proteomes" id="UP000697998">
    <property type="component" value="Unassembled WGS sequence"/>
</dbReference>
<dbReference type="InterPro" id="IPR029058">
    <property type="entry name" value="AB_hydrolase_fold"/>
</dbReference>
<protein>
    <submittedName>
        <fullName evidence="2">Alpha/beta fold hydrolase</fullName>
    </submittedName>
</protein>
<evidence type="ECO:0000313" key="3">
    <source>
        <dbReference type="Proteomes" id="UP000697998"/>
    </source>
</evidence>
<dbReference type="AlphaFoldDB" id="A0A935PVI4"/>
<comment type="caution">
    <text evidence="2">The sequence shown here is derived from an EMBL/GenBank/DDBJ whole genome shotgun (WGS) entry which is preliminary data.</text>
</comment>
<dbReference type="Pfam" id="PF12697">
    <property type="entry name" value="Abhydrolase_6"/>
    <property type="match status" value="1"/>
</dbReference>
<gene>
    <name evidence="2" type="ORF">IPJ27_00590</name>
</gene>
<dbReference type="InterPro" id="IPR000073">
    <property type="entry name" value="AB_hydrolase_1"/>
</dbReference>
<dbReference type="EMBL" id="JADJMH010000001">
    <property type="protein sequence ID" value="MBK7673369.1"/>
    <property type="molecule type" value="Genomic_DNA"/>
</dbReference>